<dbReference type="AlphaFoldDB" id="A0A1D3CQW6"/>
<evidence type="ECO:0000256" key="1">
    <source>
        <dbReference type="SAM" id="MobiDB-lite"/>
    </source>
</evidence>
<proteinExistence type="predicted"/>
<dbReference type="InParanoid" id="A0A1D3CQW6"/>
<gene>
    <name evidence="3" type="ORF">cyc_03273</name>
</gene>
<feature type="transmembrane region" description="Helical" evidence="2">
    <location>
        <begin position="14"/>
        <end position="36"/>
    </location>
</feature>
<dbReference type="EMBL" id="JROU02002274">
    <property type="protein sequence ID" value="OEH73600.1"/>
    <property type="molecule type" value="Genomic_DNA"/>
</dbReference>
<feature type="compositionally biased region" description="Low complexity" evidence="1">
    <location>
        <begin position="250"/>
        <end position="260"/>
    </location>
</feature>
<protein>
    <submittedName>
        <fullName evidence="3">Transmembrane protein</fullName>
    </submittedName>
</protein>
<keyword evidence="4" id="KW-1185">Reference proteome</keyword>
<accession>A0A1D3CQW6</accession>
<reference evidence="3 4" key="1">
    <citation type="journal article" date="2016" name="BMC Genomics">
        <title>Comparative genomics reveals Cyclospora cayetanensis possesses coccidia-like metabolism and invasion components but unique surface antigens.</title>
        <authorList>
            <person name="Liu S."/>
            <person name="Wang L."/>
            <person name="Zheng H."/>
            <person name="Xu Z."/>
            <person name="Roellig D.M."/>
            <person name="Li N."/>
            <person name="Frace M.A."/>
            <person name="Tang K."/>
            <person name="Arrowood M.J."/>
            <person name="Moss D.M."/>
            <person name="Zhang L."/>
            <person name="Feng Y."/>
            <person name="Xiao L."/>
        </authorList>
    </citation>
    <scope>NUCLEOTIDE SEQUENCE [LARGE SCALE GENOMIC DNA]</scope>
    <source>
        <strain evidence="3 4">CHN_HEN01</strain>
    </source>
</reference>
<dbReference type="Proteomes" id="UP000095192">
    <property type="component" value="Unassembled WGS sequence"/>
</dbReference>
<evidence type="ECO:0000256" key="2">
    <source>
        <dbReference type="SAM" id="Phobius"/>
    </source>
</evidence>
<name>A0A1D3CQW6_9EIME</name>
<organism evidence="3 4">
    <name type="scientific">Cyclospora cayetanensis</name>
    <dbReference type="NCBI Taxonomy" id="88456"/>
    <lineage>
        <taxon>Eukaryota</taxon>
        <taxon>Sar</taxon>
        <taxon>Alveolata</taxon>
        <taxon>Apicomplexa</taxon>
        <taxon>Conoidasida</taxon>
        <taxon>Coccidia</taxon>
        <taxon>Eucoccidiorida</taxon>
        <taxon>Eimeriorina</taxon>
        <taxon>Eimeriidae</taxon>
        <taxon>Cyclospora</taxon>
    </lineage>
</organism>
<keyword evidence="2" id="KW-1133">Transmembrane helix</keyword>
<evidence type="ECO:0000313" key="4">
    <source>
        <dbReference type="Proteomes" id="UP000095192"/>
    </source>
</evidence>
<feature type="transmembrane region" description="Helical" evidence="2">
    <location>
        <begin position="144"/>
        <end position="165"/>
    </location>
</feature>
<keyword evidence="2" id="KW-0472">Membrane</keyword>
<feature type="region of interest" description="Disordered" evidence="1">
    <location>
        <begin position="223"/>
        <end position="263"/>
    </location>
</feature>
<keyword evidence="2 3" id="KW-0812">Transmembrane</keyword>
<comment type="caution">
    <text evidence="3">The sequence shown here is derived from an EMBL/GenBank/DDBJ whole genome shotgun (WGS) entry which is preliminary data.</text>
</comment>
<evidence type="ECO:0000313" key="3">
    <source>
        <dbReference type="EMBL" id="OEH73600.1"/>
    </source>
</evidence>
<sequence>MPGVFEHGTELPDLYPAVGGALFGGLASLVVAQVLLEATLSPFVAGCVALLLLFASFLYLQRALTISAIPPPALPGAEDEEADAFAQQETGYSGGLRLPESLCYQSQQRAKKALVGLAKGRDRLRRVLIAAGSSSIPEEYSAQLVTVFCGTMALGAAFGYFFALFDAGDPSSSIYLVRYRFGCVPFAVFISALLGIAVNRTGSAEGSDPASTTAAEACDFSAAGADELPNNHEPRRLRQPTATPEDDGVQRQQPQRQSSQAAFLDDFAEGESLEFL</sequence>
<dbReference type="VEuPathDB" id="ToxoDB:cyc_03273"/>
<feature type="transmembrane region" description="Helical" evidence="2">
    <location>
        <begin position="42"/>
        <end position="60"/>
    </location>
</feature>
<feature type="transmembrane region" description="Helical" evidence="2">
    <location>
        <begin position="177"/>
        <end position="198"/>
    </location>
</feature>